<accession>A0A7S2QLS5</accession>
<protein>
    <recommendedName>
        <fullName evidence="2">Apple domain-containing protein</fullName>
    </recommendedName>
</protein>
<proteinExistence type="predicted"/>
<dbReference type="Gene3D" id="3.50.4.10">
    <property type="entry name" value="Hepatocyte Growth Factor"/>
    <property type="match status" value="1"/>
</dbReference>
<dbReference type="AlphaFoldDB" id="A0A7S2QLS5"/>
<organism evidence="1">
    <name type="scientific">Zooxanthella nutricula</name>
    <dbReference type="NCBI Taxonomy" id="1333877"/>
    <lineage>
        <taxon>Eukaryota</taxon>
        <taxon>Sar</taxon>
        <taxon>Alveolata</taxon>
        <taxon>Dinophyceae</taxon>
        <taxon>Peridiniales</taxon>
        <taxon>Peridiniales incertae sedis</taxon>
        <taxon>Zooxanthella</taxon>
    </lineage>
</organism>
<sequence>MFGQVITMLPSASSCAARCAATHGCEYYSFWAIGPSGSCHVHDSAAVPQTGQSGSVAGPGTCAPQPTVDGPPMAGVVPAPAPAAQVEEVGAGTQQSEATDCFTHQSTLIPPDMLGSVPAAAANGAACLKRCRDSKGCTQILFELGPNGGLCHLQSDAATRIDVALSTSITGRTDCRDSFARADIVTKFSSAGPRSAFAGLSAPVGTAGVAAVGALAALATGSLACTMRRGALASLVGRRFPHATLRRSDLELYSQLESAGDAMARQGA</sequence>
<evidence type="ECO:0008006" key="2">
    <source>
        <dbReference type="Google" id="ProtNLM"/>
    </source>
</evidence>
<reference evidence="1" key="1">
    <citation type="submission" date="2021-01" db="EMBL/GenBank/DDBJ databases">
        <authorList>
            <person name="Corre E."/>
            <person name="Pelletier E."/>
            <person name="Niang G."/>
            <person name="Scheremetjew M."/>
            <person name="Finn R."/>
            <person name="Kale V."/>
            <person name="Holt S."/>
            <person name="Cochrane G."/>
            <person name="Meng A."/>
            <person name="Brown T."/>
            <person name="Cohen L."/>
        </authorList>
    </citation>
    <scope>NUCLEOTIDE SEQUENCE</scope>
    <source>
        <strain evidence="1">RCC3387</strain>
    </source>
</reference>
<gene>
    <name evidence="1" type="ORF">BRAN1462_LOCUS63857</name>
</gene>
<name>A0A7S2QLS5_9DINO</name>
<evidence type="ECO:0000313" key="1">
    <source>
        <dbReference type="EMBL" id="CAD9646035.1"/>
    </source>
</evidence>
<dbReference type="EMBL" id="HBGW01100891">
    <property type="protein sequence ID" value="CAD9646035.1"/>
    <property type="molecule type" value="Transcribed_RNA"/>
</dbReference>